<dbReference type="InterPro" id="IPR051526">
    <property type="entry name" value="Beta-Glucosidase_SUN"/>
</dbReference>
<dbReference type="GO" id="GO:0016798">
    <property type="term" value="F:hydrolase activity, acting on glycosyl bonds"/>
    <property type="evidence" value="ECO:0007669"/>
    <property type="project" value="UniProtKB-KW"/>
</dbReference>
<accession>A0A6A6PXZ8</accession>
<organism evidence="13 14">
    <name type="scientific">Neohortaea acidophila</name>
    <dbReference type="NCBI Taxonomy" id="245834"/>
    <lineage>
        <taxon>Eukaryota</taxon>
        <taxon>Fungi</taxon>
        <taxon>Dikarya</taxon>
        <taxon>Ascomycota</taxon>
        <taxon>Pezizomycotina</taxon>
        <taxon>Dothideomycetes</taxon>
        <taxon>Dothideomycetidae</taxon>
        <taxon>Mycosphaerellales</taxon>
        <taxon>Teratosphaeriaceae</taxon>
        <taxon>Neohortaea</taxon>
    </lineage>
</organism>
<dbReference type="GO" id="GO:0031505">
    <property type="term" value="P:fungal-type cell wall organization"/>
    <property type="evidence" value="ECO:0007669"/>
    <property type="project" value="TreeGrafter"/>
</dbReference>
<evidence type="ECO:0000256" key="8">
    <source>
        <dbReference type="ARBA" id="ARBA00023295"/>
    </source>
</evidence>
<dbReference type="AlphaFoldDB" id="A0A6A6PXZ8"/>
<name>A0A6A6PXZ8_9PEZI</name>
<keyword evidence="6" id="KW-0378">Hydrolase</keyword>
<evidence type="ECO:0000256" key="10">
    <source>
        <dbReference type="ARBA" id="ARBA00023326"/>
    </source>
</evidence>
<feature type="region of interest" description="Disordered" evidence="11">
    <location>
        <begin position="110"/>
        <end position="139"/>
    </location>
</feature>
<gene>
    <name evidence="13" type="ORF">BDY17DRAFT_322972</name>
</gene>
<dbReference type="GeneID" id="54477920"/>
<dbReference type="GO" id="GO:0009277">
    <property type="term" value="C:fungal-type cell wall"/>
    <property type="evidence" value="ECO:0007669"/>
    <property type="project" value="TreeGrafter"/>
</dbReference>
<protein>
    <recommendedName>
        <fullName evidence="15">SUN domain protein</fullName>
    </recommendedName>
</protein>
<dbReference type="InterPro" id="IPR005556">
    <property type="entry name" value="SUN"/>
</dbReference>
<keyword evidence="10" id="KW-0624">Polysaccharide degradation</keyword>
<evidence type="ECO:0000256" key="11">
    <source>
        <dbReference type="SAM" id="MobiDB-lite"/>
    </source>
</evidence>
<dbReference type="PANTHER" id="PTHR31316:SF0">
    <property type="entry name" value="SECRETED BETA-GLUCOSIDASE SIM1-RELATED"/>
    <property type="match status" value="1"/>
</dbReference>
<keyword evidence="4" id="KW-0964">Secreted</keyword>
<keyword evidence="7" id="KW-0119">Carbohydrate metabolism</keyword>
<dbReference type="OrthoDB" id="5339822at2759"/>
<evidence type="ECO:0000256" key="12">
    <source>
        <dbReference type="SAM" id="SignalP"/>
    </source>
</evidence>
<evidence type="ECO:0000256" key="6">
    <source>
        <dbReference type="ARBA" id="ARBA00022801"/>
    </source>
</evidence>
<evidence type="ECO:0000256" key="1">
    <source>
        <dbReference type="ARBA" id="ARBA00004191"/>
    </source>
</evidence>
<feature type="chain" id="PRO_5025506478" description="SUN domain protein" evidence="12">
    <location>
        <begin position="20"/>
        <end position="413"/>
    </location>
</feature>
<dbReference type="GO" id="GO:0000272">
    <property type="term" value="P:polysaccharide catabolic process"/>
    <property type="evidence" value="ECO:0007669"/>
    <property type="project" value="UniProtKB-KW"/>
</dbReference>
<evidence type="ECO:0008006" key="15">
    <source>
        <dbReference type="Google" id="ProtNLM"/>
    </source>
</evidence>
<evidence type="ECO:0000256" key="4">
    <source>
        <dbReference type="ARBA" id="ARBA00022525"/>
    </source>
</evidence>
<dbReference type="EMBL" id="MU001634">
    <property type="protein sequence ID" value="KAF2484097.1"/>
    <property type="molecule type" value="Genomic_DNA"/>
</dbReference>
<feature type="compositionally biased region" description="Low complexity" evidence="11">
    <location>
        <begin position="110"/>
        <end position="126"/>
    </location>
</feature>
<dbReference type="RefSeq" id="XP_033590667.1">
    <property type="nucleotide sequence ID" value="XM_033736918.1"/>
</dbReference>
<keyword evidence="5 12" id="KW-0732">Signal</keyword>
<comment type="subcellular location">
    <subcellularLocation>
        <location evidence="1">Secreted</location>
        <location evidence="1">Cell wall</location>
    </subcellularLocation>
</comment>
<dbReference type="GO" id="GO:0009986">
    <property type="term" value="C:cell surface"/>
    <property type="evidence" value="ECO:0007669"/>
    <property type="project" value="TreeGrafter"/>
</dbReference>
<keyword evidence="14" id="KW-1185">Reference proteome</keyword>
<feature type="signal peptide" evidence="12">
    <location>
        <begin position="1"/>
        <end position="19"/>
    </location>
</feature>
<sequence>MKSTLALLAVAASCASVHAHAGHAHHQHMHFHEKRVPNPTVDIVPGPTVTSYVLNGLPISVQEVREGIANGTLVWANGAPAVVAQPSSYPASTASPTSVWSSSTSSWSSPSAAWSPPASQQSSAPSSGGGSGVDTPFPSGQLSCDTFPSDYGAVPAPWLGLGGWTGIQNPGSNNGGFSDIETLTSGGSCGEGMFCSYACPPGYQKSQWPSTQGATGQSVGGIQCSNGKLELTNPGLANTLCISGDSPVNVQVQNTLGQSVAVCRTDYPGTESETIALNCPAGGTQPLTCPNAATYYTWQGAHTSAQYYVNPAGVSVSDACTWGSSANPWGNWAPLNIGVGYSNGAAWLSIFQNAPTTSASLDFSVEIQGENMSGTCRYSNGQYCGGANYDQCSSTTGCTVSVSSGTATFVFSS</sequence>
<keyword evidence="9" id="KW-0961">Cell wall biogenesis/degradation</keyword>
<dbReference type="Proteomes" id="UP000799767">
    <property type="component" value="Unassembled WGS sequence"/>
</dbReference>
<evidence type="ECO:0000256" key="9">
    <source>
        <dbReference type="ARBA" id="ARBA00023316"/>
    </source>
</evidence>
<evidence type="ECO:0000313" key="14">
    <source>
        <dbReference type="Proteomes" id="UP000799767"/>
    </source>
</evidence>
<keyword evidence="8" id="KW-0326">Glycosidase</keyword>
<keyword evidence="3" id="KW-0134">Cell wall</keyword>
<evidence type="ECO:0000256" key="3">
    <source>
        <dbReference type="ARBA" id="ARBA00022512"/>
    </source>
</evidence>
<comment type="similarity">
    <text evidence="2">Belongs to the SUN family.</text>
</comment>
<evidence type="ECO:0000256" key="5">
    <source>
        <dbReference type="ARBA" id="ARBA00022729"/>
    </source>
</evidence>
<reference evidence="13" key="1">
    <citation type="journal article" date="2020" name="Stud. Mycol.">
        <title>101 Dothideomycetes genomes: a test case for predicting lifestyles and emergence of pathogens.</title>
        <authorList>
            <person name="Haridas S."/>
            <person name="Albert R."/>
            <person name="Binder M."/>
            <person name="Bloem J."/>
            <person name="Labutti K."/>
            <person name="Salamov A."/>
            <person name="Andreopoulos B."/>
            <person name="Baker S."/>
            <person name="Barry K."/>
            <person name="Bills G."/>
            <person name="Bluhm B."/>
            <person name="Cannon C."/>
            <person name="Castanera R."/>
            <person name="Culley D."/>
            <person name="Daum C."/>
            <person name="Ezra D."/>
            <person name="Gonzalez J."/>
            <person name="Henrissat B."/>
            <person name="Kuo A."/>
            <person name="Liang C."/>
            <person name="Lipzen A."/>
            <person name="Lutzoni F."/>
            <person name="Magnuson J."/>
            <person name="Mondo S."/>
            <person name="Nolan M."/>
            <person name="Ohm R."/>
            <person name="Pangilinan J."/>
            <person name="Park H.-J."/>
            <person name="Ramirez L."/>
            <person name="Alfaro M."/>
            <person name="Sun H."/>
            <person name="Tritt A."/>
            <person name="Yoshinaga Y."/>
            <person name="Zwiers L.-H."/>
            <person name="Turgeon B."/>
            <person name="Goodwin S."/>
            <person name="Spatafora J."/>
            <person name="Crous P."/>
            <person name="Grigoriev I."/>
        </authorList>
    </citation>
    <scope>NUCLEOTIDE SEQUENCE</scope>
    <source>
        <strain evidence="13">CBS 113389</strain>
    </source>
</reference>
<proteinExistence type="inferred from homology"/>
<evidence type="ECO:0000313" key="13">
    <source>
        <dbReference type="EMBL" id="KAF2484097.1"/>
    </source>
</evidence>
<evidence type="ECO:0000256" key="2">
    <source>
        <dbReference type="ARBA" id="ARBA00010579"/>
    </source>
</evidence>
<evidence type="ECO:0000256" key="7">
    <source>
        <dbReference type="ARBA" id="ARBA00023277"/>
    </source>
</evidence>
<dbReference type="Pfam" id="PF03856">
    <property type="entry name" value="SUN"/>
    <property type="match status" value="1"/>
</dbReference>
<dbReference type="PANTHER" id="PTHR31316">
    <property type="entry name" value="BETA-GLUCOSIDASE-LIKE PROTEIN NCA3, MITOCHONDRIAL-RELATED"/>
    <property type="match status" value="1"/>
</dbReference>